<evidence type="ECO:0000256" key="3">
    <source>
        <dbReference type="ARBA" id="ARBA00022824"/>
    </source>
</evidence>
<dbReference type="GO" id="GO:0016705">
    <property type="term" value="F:oxidoreductase activity, acting on paired donors, with incorporation or reduction of molecular oxygen"/>
    <property type="evidence" value="ECO:0007669"/>
    <property type="project" value="InterPro"/>
</dbReference>
<dbReference type="InterPro" id="IPR050196">
    <property type="entry name" value="Cytochrome_P450_Monoox"/>
</dbReference>
<dbReference type="AlphaFoldDB" id="A0A1G4I9F3"/>
<dbReference type="Proteomes" id="UP000195570">
    <property type="component" value="Unassembled WGS sequence"/>
</dbReference>
<keyword evidence="3" id="KW-0256">Endoplasmic reticulum</keyword>
<comment type="subcellular location">
    <subcellularLocation>
        <location evidence="1">Endoplasmic reticulum membrane</location>
    </subcellularLocation>
</comment>
<dbReference type="VEuPathDB" id="TriTrypDB:TEOVI_000768900"/>
<comment type="caution">
    <text evidence="7">The sequence shown here is derived from an EMBL/GenBank/DDBJ whole genome shotgun (WGS) entry which is preliminary data.</text>
</comment>
<dbReference type="SUPFAM" id="SSF48264">
    <property type="entry name" value="Cytochrome P450"/>
    <property type="match status" value="1"/>
</dbReference>
<dbReference type="GO" id="GO:0005506">
    <property type="term" value="F:iron ion binding"/>
    <property type="evidence" value="ECO:0007669"/>
    <property type="project" value="InterPro"/>
</dbReference>
<dbReference type="CDD" id="cd11046">
    <property type="entry name" value="CYP97"/>
    <property type="match status" value="1"/>
</dbReference>
<evidence type="ECO:0000313" key="7">
    <source>
        <dbReference type="EMBL" id="SCU68425.1"/>
    </source>
</evidence>
<keyword evidence="5" id="KW-0408">Iron</keyword>
<keyword evidence="8" id="KW-1185">Reference proteome</keyword>
<evidence type="ECO:0000256" key="6">
    <source>
        <dbReference type="SAM" id="Phobius"/>
    </source>
</evidence>
<reference evidence="7" key="1">
    <citation type="submission" date="2016-09" db="EMBL/GenBank/DDBJ databases">
        <authorList>
            <person name="Hebert L."/>
            <person name="Moumen B."/>
        </authorList>
    </citation>
    <scope>NUCLEOTIDE SEQUENCE [LARGE SCALE GENOMIC DNA]</scope>
    <source>
        <strain evidence="7">OVI</strain>
    </source>
</reference>
<dbReference type="GO" id="GO:0004497">
    <property type="term" value="F:monooxygenase activity"/>
    <property type="evidence" value="ECO:0007669"/>
    <property type="project" value="InterPro"/>
</dbReference>
<keyword evidence="6" id="KW-1133">Transmembrane helix</keyword>
<feature type="binding site" description="axial binding residue" evidence="5">
    <location>
        <position position="514"/>
    </location>
    <ligand>
        <name>heme</name>
        <dbReference type="ChEBI" id="CHEBI:30413"/>
    </ligand>
    <ligandPart>
        <name>Fe</name>
        <dbReference type="ChEBI" id="CHEBI:18248"/>
    </ligandPart>
</feature>
<dbReference type="PRINTS" id="PR00463">
    <property type="entry name" value="EP450I"/>
</dbReference>
<organism evidence="7 8">
    <name type="scientific">Trypanosoma equiperdum</name>
    <dbReference type="NCBI Taxonomy" id="5694"/>
    <lineage>
        <taxon>Eukaryota</taxon>
        <taxon>Discoba</taxon>
        <taxon>Euglenozoa</taxon>
        <taxon>Kinetoplastea</taxon>
        <taxon>Metakinetoplastina</taxon>
        <taxon>Trypanosomatida</taxon>
        <taxon>Trypanosomatidae</taxon>
        <taxon>Trypanosoma</taxon>
    </lineage>
</organism>
<keyword evidence="6" id="KW-0812">Transmembrane</keyword>
<comment type="cofactor">
    <cofactor evidence="5">
        <name>heme</name>
        <dbReference type="ChEBI" id="CHEBI:30413"/>
    </cofactor>
</comment>
<dbReference type="InterPro" id="IPR001128">
    <property type="entry name" value="Cyt_P450"/>
</dbReference>
<keyword evidence="4 6" id="KW-0472">Membrane</keyword>
<dbReference type="PRINTS" id="PR00385">
    <property type="entry name" value="P450"/>
</dbReference>
<dbReference type="GO" id="GO:0005789">
    <property type="term" value="C:endoplasmic reticulum membrane"/>
    <property type="evidence" value="ECO:0007669"/>
    <property type="project" value="UniProtKB-SubCell"/>
</dbReference>
<evidence type="ECO:0000256" key="2">
    <source>
        <dbReference type="ARBA" id="ARBA00010617"/>
    </source>
</evidence>
<comment type="similarity">
    <text evidence="2">Belongs to the cytochrome P450 family.</text>
</comment>
<evidence type="ECO:0000256" key="5">
    <source>
        <dbReference type="PIRSR" id="PIRSR602401-1"/>
    </source>
</evidence>
<dbReference type="RefSeq" id="XP_067079586.1">
    <property type="nucleotide sequence ID" value="XM_067223485.1"/>
</dbReference>
<dbReference type="FunFam" id="1.10.630.10:FF:000248">
    <property type="entry name" value="Cytochrome p450-like protein"/>
    <property type="match status" value="1"/>
</dbReference>
<keyword evidence="5" id="KW-0349">Heme</keyword>
<evidence type="ECO:0000313" key="8">
    <source>
        <dbReference type="Proteomes" id="UP000195570"/>
    </source>
</evidence>
<dbReference type="PANTHER" id="PTHR24291">
    <property type="entry name" value="CYTOCHROME P450 FAMILY 4"/>
    <property type="match status" value="1"/>
</dbReference>
<proteinExistence type="inferred from homology"/>
<dbReference type="GeneID" id="92381623"/>
<accession>A0A1G4I9F3</accession>
<sequence length="584" mass="66105">MAVITNTSSLNGGFVSGSFMFLNDIFLYYSTSDLIWVGFISMLMFIIMLWLSNVVVPAIRMDRYLANIPRAPGGLPVLGHALELLEGSPSSKMASWSLRPWKAKRENTVAVTKAGTNRIVAFTVFSQRVVYINEPALIKRVLLSNQRNYTKDIASSYKHFMCLLGNGLVTAEGHKWRKGRLMLSHSLRIDILEDMPEMTMRAVGRIMEKLRTVGSGVPFLDLNEEFRHLTLQVIGETVLSLSAEETDRIFPTLYLPIVHECNRRVWEPWRAFMFFSDGFRERRRCLKRLNAVICDIIQERWRQRNEGSQKDVMSLCLSQVDALDNNMLLQLRDDVKTLLLAGHETSAALLTWATYEVICHPEIRDKVVEEAKALFDPAHCDRTMETPEGVWGIPSASAVRSSLRWTPAVLRETLRKHSVVPLVMRVAVNNDKWPASETGLDKDVVIPAGCSVAVGIEGVHQRPDIWEDPGSFNPERFLDVAIPNDTNSPPTGEKYEKRIDPYAFIPFINGPRNCLGQHLSMMETQVALAYLFLNWDLQLHGAVSQSDTEINKELQQEVGRPHKFLIPIVPGNGLKVVGHPRPRY</sequence>
<dbReference type="GO" id="GO:0020037">
    <property type="term" value="F:heme binding"/>
    <property type="evidence" value="ECO:0007669"/>
    <property type="project" value="InterPro"/>
</dbReference>
<dbReference type="PANTHER" id="PTHR24291:SF189">
    <property type="entry name" value="CYTOCHROME P450 4C3-RELATED"/>
    <property type="match status" value="1"/>
</dbReference>
<feature type="transmembrane region" description="Helical" evidence="6">
    <location>
        <begin position="35"/>
        <end position="56"/>
    </location>
</feature>
<keyword evidence="7" id="KW-0560">Oxidoreductase</keyword>
<protein>
    <submittedName>
        <fullName evidence="7">Cytochrome P450, putative</fullName>
        <ecNumber evidence="7">1.14.-.-</ecNumber>
    </submittedName>
</protein>
<gene>
    <name evidence="7" type="ORF">TEOVI_000768900</name>
</gene>
<keyword evidence="5" id="KW-0479">Metal-binding</keyword>
<dbReference type="Pfam" id="PF00067">
    <property type="entry name" value="p450"/>
    <property type="match status" value="1"/>
</dbReference>
<feature type="transmembrane region" description="Helical" evidence="6">
    <location>
        <begin position="12"/>
        <end position="29"/>
    </location>
</feature>
<evidence type="ECO:0000256" key="4">
    <source>
        <dbReference type="ARBA" id="ARBA00023136"/>
    </source>
</evidence>
<dbReference type="InterPro" id="IPR036396">
    <property type="entry name" value="Cyt_P450_sf"/>
</dbReference>
<dbReference type="EC" id="1.14.-.-" evidence="7"/>
<dbReference type="Gene3D" id="1.10.630.10">
    <property type="entry name" value="Cytochrome P450"/>
    <property type="match status" value="1"/>
</dbReference>
<dbReference type="InterPro" id="IPR002401">
    <property type="entry name" value="Cyt_P450_E_grp-I"/>
</dbReference>
<dbReference type="EMBL" id="CZPT02000981">
    <property type="protein sequence ID" value="SCU68425.1"/>
    <property type="molecule type" value="Genomic_DNA"/>
</dbReference>
<name>A0A1G4I9F3_TRYEQ</name>
<evidence type="ECO:0000256" key="1">
    <source>
        <dbReference type="ARBA" id="ARBA00004586"/>
    </source>
</evidence>